<comment type="caution">
    <text evidence="1">The sequence shown here is derived from an EMBL/GenBank/DDBJ whole genome shotgun (WGS) entry which is preliminary data.</text>
</comment>
<sequence length="368" mass="39281">MISALLLAGVPTVASADAMEQWRDYAAALVAPSFDWYADQAQVEAPTVLSTSLSVLPSAAVEGHLSLASAASASTTIADRFGPQFAPRGLFAGNALAGHGIASDFAGTRLSVSGSGNRELGLSAIVARQQYSTLGFGNGEWDGSSAGSRRVGANGSLYESASGSGVRLDASTALGESAWTLQTAVQSRIEMDAFKAYRGVFSEAGDFDIPGFVSFAASAPLGQRLNVSAEVQRVFYSDVQTFSSSALPTRFLALLGDAGSPEFAWRDLTVYALETSLRDDYRGTWTLRLTSQQQPRPTSQLLDRALNVLYSDTNVEFDYRRASVGFGEFRLAASYSPVTYFLGSSPYVRRGFETGSQVEFEAQWILSF</sequence>
<dbReference type="Proteomes" id="UP000613768">
    <property type="component" value="Unassembled WGS sequence"/>
</dbReference>
<accession>A0AAW3ZKP6</accession>
<evidence type="ECO:0000313" key="2">
    <source>
        <dbReference type="Proteomes" id="UP000613768"/>
    </source>
</evidence>
<proteinExistence type="predicted"/>
<name>A0AAW3ZKP6_9GAMM</name>
<keyword evidence="2" id="KW-1185">Reference proteome</keyword>
<organism evidence="1 2">
    <name type="scientific">Pseudomarimonas arenosa</name>
    <dbReference type="NCBI Taxonomy" id="2774145"/>
    <lineage>
        <taxon>Bacteria</taxon>
        <taxon>Pseudomonadati</taxon>
        <taxon>Pseudomonadota</taxon>
        <taxon>Gammaproteobacteria</taxon>
        <taxon>Lysobacterales</taxon>
        <taxon>Lysobacteraceae</taxon>
        <taxon>Pseudomarimonas</taxon>
    </lineage>
</organism>
<reference evidence="1 2" key="1">
    <citation type="submission" date="2020-09" db="EMBL/GenBank/DDBJ databases">
        <title>Pseudoxanthomonas sp. CAU 1598 isolated from sand of Yaerae Beach.</title>
        <authorList>
            <person name="Kim W."/>
        </authorList>
    </citation>
    <scope>NUCLEOTIDE SEQUENCE [LARGE SCALE GENOMIC DNA]</scope>
    <source>
        <strain evidence="1 2">CAU 1598</strain>
    </source>
</reference>
<dbReference type="Gene3D" id="2.40.160.60">
    <property type="entry name" value="Outer membrane protein transport protein (OMPP1/FadL/TodX)"/>
    <property type="match status" value="1"/>
</dbReference>
<dbReference type="AlphaFoldDB" id="A0AAW3ZKP6"/>
<evidence type="ECO:0008006" key="3">
    <source>
        <dbReference type="Google" id="ProtNLM"/>
    </source>
</evidence>
<gene>
    <name evidence="1" type="ORF">IFO71_09655</name>
</gene>
<dbReference type="EMBL" id="JACYTR010000016">
    <property type="protein sequence ID" value="MBD8526010.1"/>
    <property type="molecule type" value="Genomic_DNA"/>
</dbReference>
<evidence type="ECO:0000313" key="1">
    <source>
        <dbReference type="EMBL" id="MBD8526010.1"/>
    </source>
</evidence>
<dbReference type="RefSeq" id="WP_192029433.1">
    <property type="nucleotide sequence ID" value="NZ_JACYTR010000016.1"/>
</dbReference>
<protein>
    <recommendedName>
        <fullName evidence="3">Alginate export domain-containing protein</fullName>
    </recommendedName>
</protein>